<dbReference type="Proteomes" id="UP001326567">
    <property type="component" value="Chromosome"/>
</dbReference>
<gene>
    <name evidence="1" type="ORF">T7987_03330</name>
</gene>
<dbReference type="Gene3D" id="3.40.50.300">
    <property type="entry name" value="P-loop containing nucleotide triphosphate hydrolases"/>
    <property type="match status" value="1"/>
</dbReference>
<dbReference type="SUPFAM" id="SSF52540">
    <property type="entry name" value="P-loop containing nucleoside triphosphate hydrolases"/>
    <property type="match status" value="1"/>
</dbReference>
<evidence type="ECO:0000313" key="2">
    <source>
        <dbReference type="Proteomes" id="UP001326567"/>
    </source>
</evidence>
<organism evidence="1 2">
    <name type="scientific">Sulfitobacter faviae</name>
    <dbReference type="NCBI Taxonomy" id="1775881"/>
    <lineage>
        <taxon>Bacteria</taxon>
        <taxon>Pseudomonadati</taxon>
        <taxon>Pseudomonadota</taxon>
        <taxon>Alphaproteobacteria</taxon>
        <taxon>Rhodobacterales</taxon>
        <taxon>Roseobacteraceae</taxon>
        <taxon>Sulfitobacter</taxon>
    </lineage>
</organism>
<sequence length="325" mass="36167">MNETTKALPKSIKEKEQWLKDRYWKFGEEENLDDHLHDIFEVDNNGQRTAEPRFDPLNRETKGLMVLGASGNGKTALLMRALRMDPVLTEFKLPQGGNTLFITVPPDATIKKLAEIILAETGYTKINAKLRATDAWELARHRFGLVGIKTLVIDECHHILRPGAGRDIPAAIQALKHIMQSEHRVALIIAGVPELKDAILAEASGETMRRFDEFSPSRIRPKSKGAVLFARNFAKSAGILGLHVAEEDVIPERILFAQNGQIGKSVKLAKEILRAAVVRGRDVITLNHAERVYRKSNSGLDMTPFDAAEWDVVKAELTAIGWGQS</sequence>
<keyword evidence="2" id="KW-1185">Reference proteome</keyword>
<dbReference type="InterPro" id="IPR008868">
    <property type="entry name" value="TniB"/>
</dbReference>
<reference evidence="1 2" key="1">
    <citation type="submission" date="2023-11" db="EMBL/GenBank/DDBJ databases">
        <title>From the Deep-Sea to the Surface: Bacterial Genomes Isolated from the Moytirra Hydrothermal Vent Plume.</title>
        <authorList>
            <person name="Major S.R."/>
        </authorList>
    </citation>
    <scope>NUCLEOTIDE SEQUENCE [LARGE SCALE GENOMIC DNA]</scope>
    <source>
        <strain evidence="1 2">OXR-9</strain>
    </source>
</reference>
<name>A0ABZ0V078_9RHOB</name>
<dbReference type="RefSeq" id="WP_322329003.1">
    <property type="nucleotide sequence ID" value="NZ_CP139725.1"/>
</dbReference>
<protein>
    <submittedName>
        <fullName evidence="1">TniB family NTP-binding protein</fullName>
    </submittedName>
</protein>
<dbReference type="EMBL" id="CP139725">
    <property type="protein sequence ID" value="WPZ22283.1"/>
    <property type="molecule type" value="Genomic_DNA"/>
</dbReference>
<evidence type="ECO:0000313" key="1">
    <source>
        <dbReference type="EMBL" id="WPZ22283.1"/>
    </source>
</evidence>
<dbReference type="Pfam" id="PF05621">
    <property type="entry name" value="TniB"/>
    <property type="match status" value="1"/>
</dbReference>
<accession>A0ABZ0V078</accession>
<dbReference type="InterPro" id="IPR027417">
    <property type="entry name" value="P-loop_NTPase"/>
</dbReference>
<proteinExistence type="predicted"/>